<feature type="compositionally biased region" description="Polar residues" evidence="6">
    <location>
        <begin position="827"/>
        <end position="840"/>
    </location>
</feature>
<evidence type="ECO:0000313" key="8">
    <source>
        <dbReference type="EMBL" id="KAK1298065.1"/>
    </source>
</evidence>
<dbReference type="PROSITE" id="PS50102">
    <property type="entry name" value="RRM"/>
    <property type="match status" value="3"/>
</dbReference>
<proteinExistence type="predicted"/>
<feature type="compositionally biased region" description="Acidic residues" evidence="6">
    <location>
        <begin position="442"/>
        <end position="462"/>
    </location>
</feature>
<feature type="region of interest" description="Disordered" evidence="6">
    <location>
        <begin position="788"/>
        <end position="858"/>
    </location>
</feature>
<evidence type="ECO:0000256" key="3">
    <source>
        <dbReference type="ARBA" id="ARBA00022884"/>
    </source>
</evidence>
<sequence>MGKRKRMEEGSKGGGEQHSPSTLFVSNLPYSFTSSQLEEAFSDVGPVRRCFMVMQKGSNEHRGFGFVQFHGEGESAEVGSGLPHVFENLQQFHMKLIAHLPGYNGIPTPRVLKEDLLNNWMNPHMDIPAPLKFFNLTQHFKVQEMMNRAAAEDAERAIQMKNTSVIGGRKIRVKHAMHRPSLELRRSKMNNEDTIVNKKANDASAENKLEQSSVVQESGSAELSKGILNKTTLCNVQADNGQGSEKQRVARTVVFGSLHNSDMANEVFHRAAEAGTISSKTYPLPKEELDLHGLARDGCKLDASAVVYTSVKAARAAVSMLHQQEIMGACVWARQLGGEGSKARKWRLIVRNLPFKVTVKDIKDLFASAGFVWDVLIPNQSEEGLSKGFAFVSFTCKQDAERAIQKVNGRVVKKRPIAVDWAISKRIYATASKSDSPAVDEHDSDEDSDDNISDFAQEDGTADDARIMELNDVKNDTVLKDDMADEENLSTEVNFIEEENITRKVLDNLIASAEGSDPSFTEDPKSLESNAELPNGKNINGKLNIEPIKDSSAIKSELSNRKEKATKDSTTKSDDLERTIFISNIPFDVEHEEVKKRFSVFGKALDKETAHKVAKEKSKTEDEDRRNLYLAKEGVILEGTPAAEGVSESDMTKRKALERKKMAMLKSPNFHVSKTRLIMYNIPKSMTEKELKRLCIDAVLSRAHKQNPVIRQVKFLTNSKKGKDVANTHSRGVAFVEFSEHGHAIVALRVLNNNPETFGPQHRPIVEFALENVNALRLRENKLQSQRNYAISKDMDPHQTSTSRPEDANPDFKDDRGKPKRRKNRQENNAMSSVSKTNIGSEREKRMHKSDTDPDGVSFVARTEKRITSKERRGKLPAEREGNMPVINGQFEFNKDKGQVVPRKRKVQKDLDLGEETGFKRPKKKKKSREVVDKLDVLIEKYRSKFSNRDSLEAADTMKNSSKGLRRWFES</sequence>
<feature type="domain" description="RRM" evidence="7">
    <location>
        <begin position="346"/>
        <end position="424"/>
    </location>
</feature>
<reference evidence="8" key="2">
    <citation type="submission" date="2023-06" db="EMBL/GenBank/DDBJ databases">
        <authorList>
            <person name="Ma L."/>
            <person name="Liu K.-W."/>
            <person name="Li Z."/>
            <person name="Hsiao Y.-Y."/>
            <person name="Qi Y."/>
            <person name="Fu T."/>
            <person name="Tang G."/>
            <person name="Zhang D."/>
            <person name="Sun W.-H."/>
            <person name="Liu D.-K."/>
            <person name="Li Y."/>
            <person name="Chen G.-Z."/>
            <person name="Liu X.-D."/>
            <person name="Liao X.-Y."/>
            <person name="Jiang Y.-T."/>
            <person name="Yu X."/>
            <person name="Hao Y."/>
            <person name="Huang J."/>
            <person name="Zhao X.-W."/>
            <person name="Ke S."/>
            <person name="Chen Y.-Y."/>
            <person name="Wu W.-L."/>
            <person name="Hsu J.-L."/>
            <person name="Lin Y.-F."/>
            <person name="Huang M.-D."/>
            <person name="Li C.-Y."/>
            <person name="Huang L."/>
            <person name="Wang Z.-W."/>
            <person name="Zhao X."/>
            <person name="Zhong W.-Y."/>
            <person name="Peng D.-H."/>
            <person name="Ahmad S."/>
            <person name="Lan S."/>
            <person name="Zhang J.-S."/>
            <person name="Tsai W.-C."/>
            <person name="Van De Peer Y."/>
            <person name="Liu Z.-J."/>
        </authorList>
    </citation>
    <scope>NUCLEOTIDE SEQUENCE</scope>
    <source>
        <strain evidence="8">CP</strain>
        <tissue evidence="8">Leaves</tissue>
    </source>
</reference>
<dbReference type="InterPro" id="IPR000504">
    <property type="entry name" value="RRM_dom"/>
</dbReference>
<comment type="subcellular location">
    <subcellularLocation>
        <location evidence="1">Nucleus</location>
    </subcellularLocation>
</comment>
<feature type="region of interest" description="Disordered" evidence="6">
    <location>
        <begin position="1"/>
        <end position="22"/>
    </location>
</feature>
<dbReference type="CDD" id="cd12414">
    <property type="entry name" value="RRM2_RBM28_like"/>
    <property type="match status" value="1"/>
</dbReference>
<evidence type="ECO:0000256" key="5">
    <source>
        <dbReference type="PROSITE-ProRule" id="PRU00176"/>
    </source>
</evidence>
<dbReference type="InterPro" id="IPR012677">
    <property type="entry name" value="Nucleotide-bd_a/b_plait_sf"/>
</dbReference>
<feature type="region of interest" description="Disordered" evidence="6">
    <location>
        <begin position="899"/>
        <end position="930"/>
    </location>
</feature>
<feature type="compositionally biased region" description="Basic and acidic residues" evidence="6">
    <location>
        <begin position="841"/>
        <end position="852"/>
    </location>
</feature>
<dbReference type="SMART" id="SM00360">
    <property type="entry name" value="RRM"/>
    <property type="match status" value="4"/>
</dbReference>
<evidence type="ECO:0000256" key="2">
    <source>
        <dbReference type="ARBA" id="ARBA00022737"/>
    </source>
</evidence>
<evidence type="ECO:0000256" key="1">
    <source>
        <dbReference type="ARBA" id="ARBA00004123"/>
    </source>
</evidence>
<evidence type="ECO:0000256" key="6">
    <source>
        <dbReference type="SAM" id="MobiDB-lite"/>
    </source>
</evidence>
<feature type="region of interest" description="Disordered" evidence="6">
    <location>
        <begin position="434"/>
        <end position="467"/>
    </location>
</feature>
<protein>
    <recommendedName>
        <fullName evidence="7">RRM domain-containing protein</fullName>
    </recommendedName>
</protein>
<feature type="domain" description="RRM" evidence="7">
    <location>
        <begin position="21"/>
        <end position="78"/>
    </location>
</feature>
<accession>A0AAV9DAT3</accession>
<dbReference type="AlphaFoldDB" id="A0AAV9DAT3"/>
<keyword evidence="4" id="KW-0539">Nucleus</keyword>
<evidence type="ECO:0000259" key="7">
    <source>
        <dbReference type="PROSITE" id="PS50102"/>
    </source>
</evidence>
<dbReference type="SUPFAM" id="SSF54928">
    <property type="entry name" value="RNA-binding domain, RBD"/>
    <property type="match status" value="4"/>
</dbReference>
<feature type="compositionally biased region" description="Basic and acidic residues" evidence="6">
    <location>
        <begin position="804"/>
        <end position="817"/>
    </location>
</feature>
<dbReference type="CDD" id="cd12416">
    <property type="entry name" value="RRM4_RBM28_like"/>
    <property type="match status" value="1"/>
</dbReference>
<dbReference type="InterPro" id="IPR035979">
    <property type="entry name" value="RBD_domain_sf"/>
</dbReference>
<evidence type="ECO:0000313" key="9">
    <source>
        <dbReference type="Proteomes" id="UP001180020"/>
    </source>
</evidence>
<organism evidence="8 9">
    <name type="scientific">Acorus calamus</name>
    <name type="common">Sweet flag</name>
    <dbReference type="NCBI Taxonomy" id="4465"/>
    <lineage>
        <taxon>Eukaryota</taxon>
        <taxon>Viridiplantae</taxon>
        <taxon>Streptophyta</taxon>
        <taxon>Embryophyta</taxon>
        <taxon>Tracheophyta</taxon>
        <taxon>Spermatophyta</taxon>
        <taxon>Magnoliopsida</taxon>
        <taxon>Liliopsida</taxon>
        <taxon>Acoraceae</taxon>
        <taxon>Acorus</taxon>
    </lineage>
</organism>
<dbReference type="Gene3D" id="3.30.70.330">
    <property type="match status" value="4"/>
</dbReference>
<feature type="compositionally biased region" description="Basic and acidic residues" evidence="6">
    <location>
        <begin position="1"/>
        <end position="11"/>
    </location>
</feature>
<feature type="region of interest" description="Disordered" evidence="6">
    <location>
        <begin position="949"/>
        <end position="971"/>
    </location>
</feature>
<dbReference type="Proteomes" id="UP001180020">
    <property type="component" value="Unassembled WGS sequence"/>
</dbReference>
<keyword evidence="9" id="KW-1185">Reference proteome</keyword>
<keyword evidence="2" id="KW-0677">Repeat</keyword>
<dbReference type="InterPro" id="IPR051945">
    <property type="entry name" value="RRM_MRD1_RNA_proc_ribogen"/>
</dbReference>
<name>A0AAV9DAT3_ACOCL</name>
<dbReference type="Pfam" id="PF00076">
    <property type="entry name" value="RRM_1"/>
    <property type="match status" value="2"/>
</dbReference>
<comment type="caution">
    <text evidence="8">The sequence shown here is derived from an EMBL/GenBank/DDBJ whole genome shotgun (WGS) entry which is preliminary data.</text>
</comment>
<dbReference type="EMBL" id="JAUJYO010000014">
    <property type="protein sequence ID" value="KAK1298065.1"/>
    <property type="molecule type" value="Genomic_DNA"/>
</dbReference>
<keyword evidence="3 5" id="KW-0694">RNA-binding</keyword>
<dbReference type="PANTHER" id="PTHR48039">
    <property type="entry name" value="RNA-BINDING MOTIF PROTEIN 14B"/>
    <property type="match status" value="1"/>
</dbReference>
<dbReference type="PANTHER" id="PTHR48039:SF5">
    <property type="entry name" value="RNA-BINDING PROTEIN 28"/>
    <property type="match status" value="1"/>
</dbReference>
<feature type="region of interest" description="Disordered" evidence="6">
    <location>
        <begin position="514"/>
        <end position="544"/>
    </location>
</feature>
<evidence type="ECO:0000256" key="4">
    <source>
        <dbReference type="ARBA" id="ARBA00023242"/>
    </source>
</evidence>
<gene>
    <name evidence="8" type="ORF">QJS10_CPB14g00568</name>
</gene>
<reference evidence="8" key="1">
    <citation type="journal article" date="2023" name="Nat. Commun.">
        <title>Diploid and tetraploid genomes of Acorus and the evolution of monocots.</title>
        <authorList>
            <person name="Ma L."/>
            <person name="Liu K.W."/>
            <person name="Li Z."/>
            <person name="Hsiao Y.Y."/>
            <person name="Qi Y."/>
            <person name="Fu T."/>
            <person name="Tang G.D."/>
            <person name="Zhang D."/>
            <person name="Sun W.H."/>
            <person name="Liu D.K."/>
            <person name="Li Y."/>
            <person name="Chen G.Z."/>
            <person name="Liu X.D."/>
            <person name="Liao X.Y."/>
            <person name="Jiang Y.T."/>
            <person name="Yu X."/>
            <person name="Hao Y."/>
            <person name="Huang J."/>
            <person name="Zhao X.W."/>
            <person name="Ke S."/>
            <person name="Chen Y.Y."/>
            <person name="Wu W.L."/>
            <person name="Hsu J.L."/>
            <person name="Lin Y.F."/>
            <person name="Huang M.D."/>
            <person name="Li C.Y."/>
            <person name="Huang L."/>
            <person name="Wang Z.W."/>
            <person name="Zhao X."/>
            <person name="Zhong W.Y."/>
            <person name="Peng D.H."/>
            <person name="Ahmad S."/>
            <person name="Lan S."/>
            <person name="Zhang J.S."/>
            <person name="Tsai W.C."/>
            <person name="Van de Peer Y."/>
            <person name="Liu Z.J."/>
        </authorList>
    </citation>
    <scope>NUCLEOTIDE SEQUENCE</scope>
    <source>
        <strain evidence="8">CP</strain>
    </source>
</reference>
<dbReference type="GO" id="GO:0003729">
    <property type="term" value="F:mRNA binding"/>
    <property type="evidence" value="ECO:0007669"/>
    <property type="project" value="TreeGrafter"/>
</dbReference>
<dbReference type="GO" id="GO:0005634">
    <property type="term" value="C:nucleus"/>
    <property type="evidence" value="ECO:0007669"/>
    <property type="project" value="UniProtKB-SubCell"/>
</dbReference>
<feature type="domain" description="RRM" evidence="7">
    <location>
        <begin position="675"/>
        <end position="765"/>
    </location>
</feature>
<dbReference type="FunFam" id="3.30.70.330:FF:000182">
    <property type="entry name" value="RNA-binding motif protein 28"/>
    <property type="match status" value="1"/>
</dbReference>